<keyword evidence="5" id="KW-1185">Reference proteome</keyword>
<reference evidence="4" key="1">
    <citation type="journal article" date="2023" name="Plant J.">
        <title>Genome sequences and population genomics provide insights into the demographic history, inbreeding, and mutation load of two 'living fossil' tree species of Dipteronia.</title>
        <authorList>
            <person name="Feng Y."/>
            <person name="Comes H.P."/>
            <person name="Chen J."/>
            <person name="Zhu S."/>
            <person name="Lu R."/>
            <person name="Zhang X."/>
            <person name="Li P."/>
            <person name="Qiu J."/>
            <person name="Olsen K.M."/>
            <person name="Qiu Y."/>
        </authorList>
    </citation>
    <scope>NUCLEOTIDE SEQUENCE</scope>
    <source>
        <strain evidence="4">KIB01</strain>
    </source>
</reference>
<dbReference type="Pfam" id="PF02519">
    <property type="entry name" value="Auxin_inducible"/>
    <property type="match status" value="1"/>
</dbReference>
<evidence type="ECO:0000256" key="2">
    <source>
        <dbReference type="ARBA" id="ARBA00022473"/>
    </source>
</evidence>
<evidence type="ECO:0000313" key="5">
    <source>
        <dbReference type="Proteomes" id="UP001280121"/>
    </source>
</evidence>
<gene>
    <name evidence="4" type="ORF">Ddye_011140</name>
</gene>
<evidence type="ECO:0000256" key="3">
    <source>
        <dbReference type="ARBA" id="ARBA00022604"/>
    </source>
</evidence>
<dbReference type="PANTHER" id="PTHR31374:SF9">
    <property type="entry name" value="AUXIN-RESPONSIVE FAMILY PROTEIN"/>
    <property type="match status" value="1"/>
</dbReference>
<protein>
    <submittedName>
        <fullName evidence="4">Uncharacterized protein</fullName>
    </submittedName>
</protein>
<accession>A0AAD9XFH6</accession>
<evidence type="ECO:0000313" key="4">
    <source>
        <dbReference type="EMBL" id="KAK2658088.1"/>
    </source>
</evidence>
<dbReference type="GO" id="GO:0009733">
    <property type="term" value="P:response to auxin"/>
    <property type="evidence" value="ECO:0007669"/>
    <property type="project" value="InterPro"/>
</dbReference>
<keyword evidence="3" id="KW-0341">Growth regulation</keyword>
<name>A0AAD9XFH6_9ROSI</name>
<comment type="similarity">
    <text evidence="1">Belongs to the ARG7 family.</text>
</comment>
<keyword evidence="2" id="KW-0217">Developmental protein</keyword>
<dbReference type="PANTHER" id="PTHR31374">
    <property type="entry name" value="AUXIN-INDUCED PROTEIN-LIKE-RELATED"/>
    <property type="match status" value="1"/>
</dbReference>
<comment type="caution">
    <text evidence="4">The sequence shown here is derived from an EMBL/GenBank/DDBJ whole genome shotgun (WGS) entry which is preliminary data.</text>
</comment>
<dbReference type="EMBL" id="JANJYI010000003">
    <property type="protein sequence ID" value="KAK2658088.1"/>
    <property type="molecule type" value="Genomic_DNA"/>
</dbReference>
<proteinExistence type="inferred from homology"/>
<evidence type="ECO:0000256" key="1">
    <source>
        <dbReference type="ARBA" id="ARBA00006974"/>
    </source>
</evidence>
<sequence length="134" mass="15810">MKNIITKKKFFKAWLNKWRKTRSRVIPCAACENCYQWTLWPSTMRDEDNSIPKDVPKGHLVVYVGENYKRYVIKITLLKHPLFKALLDQARDVYDFTTYSKLCIPCEVNTFLDVIRCAASPPDRRIFLSLFNNS</sequence>
<organism evidence="4 5">
    <name type="scientific">Dipteronia dyeriana</name>
    <dbReference type="NCBI Taxonomy" id="168575"/>
    <lineage>
        <taxon>Eukaryota</taxon>
        <taxon>Viridiplantae</taxon>
        <taxon>Streptophyta</taxon>
        <taxon>Embryophyta</taxon>
        <taxon>Tracheophyta</taxon>
        <taxon>Spermatophyta</taxon>
        <taxon>Magnoliopsida</taxon>
        <taxon>eudicotyledons</taxon>
        <taxon>Gunneridae</taxon>
        <taxon>Pentapetalae</taxon>
        <taxon>rosids</taxon>
        <taxon>malvids</taxon>
        <taxon>Sapindales</taxon>
        <taxon>Sapindaceae</taxon>
        <taxon>Hippocastanoideae</taxon>
        <taxon>Acereae</taxon>
        <taxon>Dipteronia</taxon>
    </lineage>
</organism>
<dbReference type="Proteomes" id="UP001280121">
    <property type="component" value="Unassembled WGS sequence"/>
</dbReference>
<dbReference type="AlphaFoldDB" id="A0AAD9XFH6"/>
<dbReference type="InterPro" id="IPR003676">
    <property type="entry name" value="SAUR_fam"/>
</dbReference>